<feature type="transmembrane region" description="Helical" evidence="1">
    <location>
        <begin position="65"/>
        <end position="85"/>
    </location>
</feature>
<keyword evidence="1" id="KW-0472">Membrane</keyword>
<evidence type="ECO:0000313" key="2">
    <source>
        <dbReference type="EMBL" id="PRY95334.1"/>
    </source>
</evidence>
<dbReference type="EMBL" id="PVTT01000001">
    <property type="protein sequence ID" value="PRY95334.1"/>
    <property type="molecule type" value="Genomic_DNA"/>
</dbReference>
<organism evidence="2 3">
    <name type="scientific">Hasllibacter halocynthiae</name>
    <dbReference type="NCBI Taxonomy" id="595589"/>
    <lineage>
        <taxon>Bacteria</taxon>
        <taxon>Pseudomonadati</taxon>
        <taxon>Pseudomonadota</taxon>
        <taxon>Alphaproteobacteria</taxon>
        <taxon>Rhodobacterales</taxon>
        <taxon>Roseobacteraceae</taxon>
        <taxon>Hasllibacter</taxon>
    </lineage>
</organism>
<comment type="caution">
    <text evidence="2">The sequence shown here is derived from an EMBL/GenBank/DDBJ whole genome shotgun (WGS) entry which is preliminary data.</text>
</comment>
<sequence>MQLLAVNAGVLLVAYGGLYPALREKTLPAMIRIDLVCGTLALLVAGLLFAGGGTGFSLVLLDVPWWAFSVLTFAILEVPFFLWFVRRHDLDLGP</sequence>
<evidence type="ECO:0000313" key="3">
    <source>
        <dbReference type="Proteomes" id="UP000238801"/>
    </source>
</evidence>
<gene>
    <name evidence="2" type="ORF">BCF33_0952</name>
</gene>
<keyword evidence="1" id="KW-0812">Transmembrane</keyword>
<feature type="transmembrane region" description="Helical" evidence="1">
    <location>
        <begin position="6"/>
        <end position="22"/>
    </location>
</feature>
<keyword evidence="3" id="KW-1185">Reference proteome</keyword>
<accession>A0A2T0X8Z3</accession>
<dbReference type="AlphaFoldDB" id="A0A2T0X8Z3"/>
<proteinExistence type="predicted"/>
<name>A0A2T0X8Z3_9RHOB</name>
<evidence type="ECO:0000256" key="1">
    <source>
        <dbReference type="SAM" id="Phobius"/>
    </source>
</evidence>
<protein>
    <submittedName>
        <fullName evidence="2">Uncharacterized protein</fullName>
    </submittedName>
</protein>
<dbReference type="Proteomes" id="UP000238801">
    <property type="component" value="Unassembled WGS sequence"/>
</dbReference>
<keyword evidence="1" id="KW-1133">Transmembrane helix</keyword>
<reference evidence="2 3" key="1">
    <citation type="submission" date="2018-03" db="EMBL/GenBank/DDBJ databases">
        <title>Genomic Encyclopedia of Archaeal and Bacterial Type Strains, Phase II (KMG-II): from individual species to whole genera.</title>
        <authorList>
            <person name="Goeker M."/>
        </authorList>
    </citation>
    <scope>NUCLEOTIDE SEQUENCE [LARGE SCALE GENOMIC DNA]</scope>
    <source>
        <strain evidence="2 3">DSM 29318</strain>
    </source>
</reference>
<feature type="transmembrane region" description="Helical" evidence="1">
    <location>
        <begin position="34"/>
        <end position="59"/>
    </location>
</feature>